<name>A0ABT9XD87_9BACL</name>
<reference evidence="1 2" key="1">
    <citation type="submission" date="2023-07" db="EMBL/GenBank/DDBJ databases">
        <title>Genomic Encyclopedia of Type Strains, Phase IV (KMG-IV): sequencing the most valuable type-strain genomes for metagenomic binning, comparative biology and taxonomic classification.</title>
        <authorList>
            <person name="Goeker M."/>
        </authorList>
    </citation>
    <scope>NUCLEOTIDE SEQUENCE [LARGE SCALE GENOMIC DNA]</scope>
    <source>
        <strain evidence="1 2">DSM 4006</strain>
    </source>
</reference>
<protein>
    <submittedName>
        <fullName evidence="1">Uncharacterized protein</fullName>
    </submittedName>
</protein>
<accession>A0ABT9XD87</accession>
<gene>
    <name evidence="1" type="ORF">J2S03_000065</name>
</gene>
<evidence type="ECO:0000313" key="1">
    <source>
        <dbReference type="EMBL" id="MDQ0188261.1"/>
    </source>
</evidence>
<proteinExistence type="predicted"/>
<organism evidence="1 2">
    <name type="scientific">Alicyclobacillus cycloheptanicus</name>
    <dbReference type="NCBI Taxonomy" id="1457"/>
    <lineage>
        <taxon>Bacteria</taxon>
        <taxon>Bacillati</taxon>
        <taxon>Bacillota</taxon>
        <taxon>Bacilli</taxon>
        <taxon>Bacillales</taxon>
        <taxon>Alicyclobacillaceae</taxon>
        <taxon>Alicyclobacillus</taxon>
    </lineage>
</organism>
<evidence type="ECO:0000313" key="2">
    <source>
        <dbReference type="Proteomes" id="UP001232973"/>
    </source>
</evidence>
<sequence length="67" mass="7863">MMTEGARLIYTFESESGPTYVYAAPPDYTTEEERREQVRQFHKRLAELLIKDKQIQIQKDKQQLSAG</sequence>
<dbReference type="EMBL" id="JAUSTP010000001">
    <property type="protein sequence ID" value="MDQ0188261.1"/>
    <property type="molecule type" value="Genomic_DNA"/>
</dbReference>
<keyword evidence="2" id="KW-1185">Reference proteome</keyword>
<comment type="caution">
    <text evidence="1">The sequence shown here is derived from an EMBL/GenBank/DDBJ whole genome shotgun (WGS) entry which is preliminary data.</text>
</comment>
<dbReference type="Proteomes" id="UP001232973">
    <property type="component" value="Unassembled WGS sequence"/>
</dbReference>